<dbReference type="EMBL" id="KL250581">
    <property type="protein sequence ID" value="KGB33982.1"/>
    <property type="molecule type" value="Genomic_DNA"/>
</dbReference>
<accession>A0A094ZJ40</accession>
<dbReference type="AlphaFoldDB" id="A0A094ZJ40"/>
<gene>
    <name evidence="1" type="ORF">MS3_02169</name>
</gene>
<reference evidence="1" key="1">
    <citation type="journal article" date="2012" name="Nat. Genet.">
        <title>Whole-genome sequence of Schistosoma haematobium.</title>
        <authorList>
            <person name="Young N.D."/>
            <person name="Jex A.R."/>
            <person name="Li B."/>
            <person name="Liu S."/>
            <person name="Yang L."/>
            <person name="Xiong Z."/>
            <person name="Li Y."/>
            <person name="Cantacessi C."/>
            <person name="Hall R.S."/>
            <person name="Xu X."/>
            <person name="Chen F."/>
            <person name="Wu X."/>
            <person name="Zerlotini A."/>
            <person name="Oliveira G."/>
            <person name="Hofmann A."/>
            <person name="Zhang G."/>
            <person name="Fang X."/>
            <person name="Kang Y."/>
            <person name="Campbell B.E."/>
            <person name="Loukas A."/>
            <person name="Ranganathan S."/>
            <person name="Rollinson D."/>
            <person name="Rinaldi G."/>
            <person name="Brindley P.J."/>
            <person name="Yang H."/>
            <person name="Wang J."/>
            <person name="Wang J."/>
            <person name="Gasser R.B."/>
        </authorList>
    </citation>
    <scope>NUCLEOTIDE SEQUENCE [LARGE SCALE GENOMIC DNA]</scope>
</reference>
<proteinExistence type="predicted"/>
<protein>
    <submittedName>
        <fullName evidence="1">Uncharacterized protein</fullName>
    </submittedName>
</protein>
<evidence type="ECO:0000313" key="1">
    <source>
        <dbReference type="EMBL" id="KGB33982.1"/>
    </source>
</evidence>
<sequence length="70" mass="8368">MFTYIYISHLLTFYQTVDIYNKVDVVLLIIDKLLRHRSMMLCDELFVVVIVVKNIIEKDSRTNQINIHPK</sequence>
<organism evidence="1">
    <name type="scientific">Schistosoma haematobium</name>
    <name type="common">Blood fluke</name>
    <dbReference type="NCBI Taxonomy" id="6185"/>
    <lineage>
        <taxon>Eukaryota</taxon>
        <taxon>Metazoa</taxon>
        <taxon>Spiralia</taxon>
        <taxon>Lophotrochozoa</taxon>
        <taxon>Platyhelminthes</taxon>
        <taxon>Trematoda</taxon>
        <taxon>Digenea</taxon>
        <taxon>Strigeidida</taxon>
        <taxon>Schistosomatoidea</taxon>
        <taxon>Schistosomatidae</taxon>
        <taxon>Schistosoma</taxon>
    </lineage>
</organism>
<name>A0A094ZJ40_SCHHA</name>